<dbReference type="EMBL" id="BK015508">
    <property type="protein sequence ID" value="DAE10379.1"/>
    <property type="molecule type" value="Genomic_DNA"/>
</dbReference>
<name>A0A8S5PV75_9CAUD</name>
<evidence type="ECO:0008006" key="2">
    <source>
        <dbReference type="Google" id="ProtNLM"/>
    </source>
</evidence>
<reference evidence="1" key="1">
    <citation type="journal article" date="2021" name="Proc. Natl. Acad. Sci. U.S.A.">
        <title>A Catalog of Tens of Thousands of Viruses from Human Metagenomes Reveals Hidden Associations with Chronic Diseases.</title>
        <authorList>
            <person name="Tisza M.J."/>
            <person name="Buck C.B."/>
        </authorList>
    </citation>
    <scope>NUCLEOTIDE SEQUENCE</scope>
    <source>
        <strain evidence="1">CtwrX9</strain>
    </source>
</reference>
<accession>A0A8S5PV75</accession>
<evidence type="ECO:0000313" key="1">
    <source>
        <dbReference type="EMBL" id="DAE10379.1"/>
    </source>
</evidence>
<sequence>MIKGTTESGFEFEIPKKNIDNYEVLEVLGELEENPFVIPKVVGMLFGKEQKNKLKDHVRDEDGVVSSEKMGEEIKYVFEKIAELKNS</sequence>
<proteinExistence type="predicted"/>
<protein>
    <recommendedName>
        <fullName evidence="2">Phage protein</fullName>
    </recommendedName>
</protein>
<organism evidence="1">
    <name type="scientific">Siphoviridae sp. ctwrX9</name>
    <dbReference type="NCBI Taxonomy" id="2825735"/>
    <lineage>
        <taxon>Viruses</taxon>
        <taxon>Duplodnaviria</taxon>
        <taxon>Heunggongvirae</taxon>
        <taxon>Uroviricota</taxon>
        <taxon>Caudoviricetes</taxon>
    </lineage>
</organism>